<dbReference type="EMBL" id="CACRXK020010693">
    <property type="protein sequence ID" value="CAB4019927.1"/>
    <property type="molecule type" value="Genomic_DNA"/>
</dbReference>
<feature type="domain" description="FP protein C-terminal" evidence="1">
    <location>
        <begin position="191"/>
        <end position="241"/>
    </location>
</feature>
<dbReference type="Pfam" id="PF25298">
    <property type="entry name" value="Baculo_FP_2nd"/>
    <property type="match status" value="1"/>
</dbReference>
<comment type="caution">
    <text evidence="2">The sequence shown here is derived from an EMBL/GenBank/DDBJ whole genome shotgun (WGS) entry which is preliminary data.</text>
</comment>
<name>A0A7D9F1D0_PARCT</name>
<accession>A0A7D9F1D0</accession>
<evidence type="ECO:0000259" key="1">
    <source>
        <dbReference type="Pfam" id="PF25298"/>
    </source>
</evidence>
<protein>
    <recommendedName>
        <fullName evidence="1">FP protein C-terminal domain-containing protein</fullName>
    </recommendedName>
</protein>
<evidence type="ECO:0000313" key="3">
    <source>
        <dbReference type="Proteomes" id="UP001152795"/>
    </source>
</evidence>
<proteinExistence type="predicted"/>
<dbReference type="OrthoDB" id="5960234at2759"/>
<dbReference type="Gene3D" id="3.30.70.1820">
    <property type="entry name" value="L1 transposable element, RRM domain"/>
    <property type="match status" value="1"/>
</dbReference>
<reference evidence="2" key="1">
    <citation type="submission" date="2020-04" db="EMBL/GenBank/DDBJ databases">
        <authorList>
            <person name="Alioto T."/>
            <person name="Alioto T."/>
            <person name="Gomez Garrido J."/>
        </authorList>
    </citation>
    <scope>NUCLEOTIDE SEQUENCE</scope>
    <source>
        <strain evidence="2">A484AB</strain>
    </source>
</reference>
<organism evidence="2 3">
    <name type="scientific">Paramuricea clavata</name>
    <name type="common">Red gorgonian</name>
    <name type="synonym">Violescent sea-whip</name>
    <dbReference type="NCBI Taxonomy" id="317549"/>
    <lineage>
        <taxon>Eukaryota</taxon>
        <taxon>Metazoa</taxon>
        <taxon>Cnidaria</taxon>
        <taxon>Anthozoa</taxon>
        <taxon>Octocorallia</taxon>
        <taxon>Malacalcyonacea</taxon>
        <taxon>Plexauridae</taxon>
        <taxon>Paramuricea</taxon>
    </lineage>
</organism>
<dbReference type="AlphaFoldDB" id="A0A7D9F1D0"/>
<dbReference type="InterPro" id="IPR057251">
    <property type="entry name" value="FP_C"/>
</dbReference>
<keyword evidence="3" id="KW-1185">Reference proteome</keyword>
<evidence type="ECO:0000313" key="2">
    <source>
        <dbReference type="EMBL" id="CAB4019927.1"/>
    </source>
</evidence>
<sequence length="243" mass="27978">MATAKLKKENSELREEIALLNVKLSQVTKDFDKKIDKYVEQESGYLAEQTKSLNESEKKSIQFISDQYDVFAKFKENSMKDLKLIKSQIDITGVPQQREAESAEETTALCIKLLHAIGATDISEYDIDIAHRVPARQRTHMPNAIICKFTRRIARHRVLAVKKRTEGLKPAQLELPSTIQMGDIRIYEHLTPRLQELLYEANKFKRAQQYKFCWVKNKAICLRKSDGAPVIRLLKLDDLESAT</sequence>
<gene>
    <name evidence="2" type="ORF">PACLA_8A039093</name>
</gene>
<dbReference type="Proteomes" id="UP001152795">
    <property type="component" value="Unassembled WGS sequence"/>
</dbReference>